<dbReference type="SUPFAM" id="SSF55144">
    <property type="entry name" value="LigT-like"/>
    <property type="match status" value="1"/>
</dbReference>
<accession>A0A8H6IEC2</accession>
<keyword evidence="2" id="KW-1185">Reference proteome</keyword>
<dbReference type="InterPro" id="IPR012386">
    <property type="entry name" value="Cyclic-nucl_3Pdiesterase"/>
</dbReference>
<comment type="caution">
    <text evidence="1">The sequence shown here is derived from an EMBL/GenBank/DDBJ whole genome shotgun (WGS) entry which is preliminary data.</text>
</comment>
<reference evidence="1 2" key="1">
    <citation type="submission" date="2020-07" db="EMBL/GenBank/DDBJ databases">
        <title>Comparative genomics of pyrophilous fungi reveals a link between fire events and developmental genes.</title>
        <authorList>
            <consortium name="DOE Joint Genome Institute"/>
            <person name="Steindorff A.S."/>
            <person name="Carver A."/>
            <person name="Calhoun S."/>
            <person name="Stillman K."/>
            <person name="Liu H."/>
            <person name="Lipzen A."/>
            <person name="Pangilinan J."/>
            <person name="Labutti K."/>
            <person name="Bruns T.D."/>
            <person name="Grigoriev I.V."/>
        </authorList>
    </citation>
    <scope>NUCLEOTIDE SEQUENCE [LARGE SCALE GENOMIC DNA]</scope>
    <source>
        <strain evidence="1 2">CBS 144469</strain>
    </source>
</reference>
<dbReference type="EMBL" id="JACGCI010000005">
    <property type="protein sequence ID" value="KAF6764040.1"/>
    <property type="molecule type" value="Genomic_DNA"/>
</dbReference>
<gene>
    <name evidence="1" type="ORF">DFP72DRAFT_874117</name>
</gene>
<dbReference type="InterPro" id="IPR009097">
    <property type="entry name" value="Cyclic_Pdiesterase"/>
</dbReference>
<organism evidence="1 2">
    <name type="scientific">Ephemerocybe angulata</name>
    <dbReference type="NCBI Taxonomy" id="980116"/>
    <lineage>
        <taxon>Eukaryota</taxon>
        <taxon>Fungi</taxon>
        <taxon>Dikarya</taxon>
        <taxon>Basidiomycota</taxon>
        <taxon>Agaricomycotina</taxon>
        <taxon>Agaricomycetes</taxon>
        <taxon>Agaricomycetidae</taxon>
        <taxon>Agaricales</taxon>
        <taxon>Agaricineae</taxon>
        <taxon>Psathyrellaceae</taxon>
        <taxon>Ephemerocybe</taxon>
    </lineage>
</organism>
<dbReference type="Proteomes" id="UP000521943">
    <property type="component" value="Unassembled WGS sequence"/>
</dbReference>
<dbReference type="GO" id="GO:0004113">
    <property type="term" value="F:2',3'-cyclic-nucleotide 3'-phosphodiesterase activity"/>
    <property type="evidence" value="ECO:0007669"/>
    <property type="project" value="TreeGrafter"/>
</dbReference>
<evidence type="ECO:0000313" key="2">
    <source>
        <dbReference type="Proteomes" id="UP000521943"/>
    </source>
</evidence>
<sequence>MVAIWILPSSSDREKLRTVMRPQHDTSTLSASSYPNFEPHITLASVPNNVSLSDIRDALQTSLPKGQAEPGNPNLLIKFASLVVGEHYFRSVYVAVEHSPELAALHEKFHASLGVQPRTPAFPHCSVAYVADEDAEKGERAKFERALREAGKVREGYEWGKRRVALLCAGEWVDGWEAAEVWLAECVGPVDGIPL</sequence>
<dbReference type="PANTHER" id="PTHR28141:SF1">
    <property type="entry name" value="2',3'-CYCLIC-NUCLEOTIDE 3'-PHOSPHODIESTERASE"/>
    <property type="match status" value="1"/>
</dbReference>
<proteinExistence type="predicted"/>
<evidence type="ECO:0000313" key="1">
    <source>
        <dbReference type="EMBL" id="KAF6764040.1"/>
    </source>
</evidence>
<dbReference type="Pfam" id="PF07823">
    <property type="entry name" value="CPDase"/>
    <property type="match status" value="1"/>
</dbReference>
<dbReference type="AlphaFoldDB" id="A0A8H6IEC2"/>
<dbReference type="OrthoDB" id="514292at2759"/>
<dbReference type="Gene3D" id="3.90.1140.10">
    <property type="entry name" value="Cyclic phosphodiesterase"/>
    <property type="match status" value="1"/>
</dbReference>
<dbReference type="GO" id="GO:0009187">
    <property type="term" value="P:cyclic nucleotide metabolic process"/>
    <property type="evidence" value="ECO:0007669"/>
    <property type="project" value="TreeGrafter"/>
</dbReference>
<name>A0A8H6IEC2_9AGAR</name>
<protein>
    <submittedName>
        <fullName evidence="1">2',3'-cyclic-nucleotide 3'-phosphodiesterase</fullName>
    </submittedName>
</protein>
<dbReference type="PANTHER" id="PTHR28141">
    <property type="entry name" value="2',3'-CYCLIC-NUCLEOTIDE 3'-PHOSPHODIESTERASE"/>
    <property type="match status" value="1"/>
</dbReference>